<sequence length="32" mass="3821">MITQKIYVAQLITYTEKQQTVNYLFKVTGIFH</sequence>
<proteinExistence type="predicted"/>
<evidence type="ECO:0000313" key="1">
    <source>
        <dbReference type="EMBL" id="JAH14910.1"/>
    </source>
</evidence>
<accession>A0A0E9QF17</accession>
<name>A0A0E9QF17_ANGAN</name>
<dbReference type="AlphaFoldDB" id="A0A0E9QF17"/>
<protein>
    <submittedName>
        <fullName evidence="1">Uncharacterized protein</fullName>
    </submittedName>
</protein>
<reference evidence="1" key="1">
    <citation type="submission" date="2014-11" db="EMBL/GenBank/DDBJ databases">
        <authorList>
            <person name="Amaro Gonzalez C."/>
        </authorList>
    </citation>
    <scope>NUCLEOTIDE SEQUENCE</scope>
</reference>
<dbReference type="EMBL" id="GBXM01093667">
    <property type="protein sequence ID" value="JAH14910.1"/>
    <property type="molecule type" value="Transcribed_RNA"/>
</dbReference>
<reference evidence="1" key="2">
    <citation type="journal article" date="2015" name="Fish Shellfish Immunol.">
        <title>Early steps in the European eel (Anguilla anguilla)-Vibrio vulnificus interaction in the gills: Role of the RtxA13 toxin.</title>
        <authorList>
            <person name="Callol A."/>
            <person name="Pajuelo D."/>
            <person name="Ebbesson L."/>
            <person name="Teles M."/>
            <person name="MacKenzie S."/>
            <person name="Amaro C."/>
        </authorList>
    </citation>
    <scope>NUCLEOTIDE SEQUENCE</scope>
</reference>
<organism evidence="1">
    <name type="scientific">Anguilla anguilla</name>
    <name type="common">European freshwater eel</name>
    <name type="synonym">Muraena anguilla</name>
    <dbReference type="NCBI Taxonomy" id="7936"/>
    <lineage>
        <taxon>Eukaryota</taxon>
        <taxon>Metazoa</taxon>
        <taxon>Chordata</taxon>
        <taxon>Craniata</taxon>
        <taxon>Vertebrata</taxon>
        <taxon>Euteleostomi</taxon>
        <taxon>Actinopterygii</taxon>
        <taxon>Neopterygii</taxon>
        <taxon>Teleostei</taxon>
        <taxon>Anguilliformes</taxon>
        <taxon>Anguillidae</taxon>
        <taxon>Anguilla</taxon>
    </lineage>
</organism>